<sequence>MDKIEVFGKSLSKPKGISGSNAPIPEPFGGVPSGVFAIFAVVILTLSIASYMPDDNGDNDVNSNTLTSSQSTYLQEILSDRSRSSPTLSSYDTCGFLEMDLKEHLKEEMRVNLGTGSYYYGGWGMVDDMVMVEEAEMAMDDGMDMDSAPSTGASNKDSSGGVEGTDFSGTNNQEEGVDEADFVKTDGSYVYMLNRGYTDYGKYPSGKLHILDIPEVGNISYLSNISIEGHPTEMLLVEDKAIVYSNVYIYSYFEEKHPLGENLRKEFKREKDKISSV</sequence>
<feature type="transmembrane region" description="Helical" evidence="2">
    <location>
        <begin position="33"/>
        <end position="52"/>
    </location>
</feature>
<dbReference type="Pfam" id="PF09826">
    <property type="entry name" value="Beta_propel"/>
    <property type="match status" value="1"/>
</dbReference>
<keyword evidence="2" id="KW-0472">Membrane</keyword>
<dbReference type="AlphaFoldDB" id="A0A381VY73"/>
<organism evidence="3">
    <name type="scientific">marine metagenome</name>
    <dbReference type="NCBI Taxonomy" id="408172"/>
    <lineage>
        <taxon>unclassified sequences</taxon>
        <taxon>metagenomes</taxon>
        <taxon>ecological metagenomes</taxon>
    </lineage>
</organism>
<evidence type="ECO:0000256" key="1">
    <source>
        <dbReference type="SAM" id="MobiDB-lite"/>
    </source>
</evidence>
<feature type="non-terminal residue" evidence="3">
    <location>
        <position position="277"/>
    </location>
</feature>
<name>A0A381VY73_9ZZZZ</name>
<evidence type="ECO:0000256" key="2">
    <source>
        <dbReference type="SAM" id="Phobius"/>
    </source>
</evidence>
<dbReference type="InterPro" id="IPR019198">
    <property type="entry name" value="Beta_propeller_containing"/>
</dbReference>
<keyword evidence="2" id="KW-1133">Transmembrane helix</keyword>
<keyword evidence="2" id="KW-0812">Transmembrane</keyword>
<feature type="region of interest" description="Disordered" evidence="1">
    <location>
        <begin position="142"/>
        <end position="177"/>
    </location>
</feature>
<evidence type="ECO:0000313" key="3">
    <source>
        <dbReference type="EMBL" id="SVA44577.1"/>
    </source>
</evidence>
<gene>
    <name evidence="3" type="ORF">METZ01_LOCUS97431</name>
</gene>
<dbReference type="EMBL" id="UINC01009980">
    <property type="protein sequence ID" value="SVA44577.1"/>
    <property type="molecule type" value="Genomic_DNA"/>
</dbReference>
<protein>
    <submittedName>
        <fullName evidence="3">Uncharacterized protein</fullName>
    </submittedName>
</protein>
<proteinExistence type="predicted"/>
<reference evidence="3" key="1">
    <citation type="submission" date="2018-05" db="EMBL/GenBank/DDBJ databases">
        <authorList>
            <person name="Lanie J.A."/>
            <person name="Ng W.-L."/>
            <person name="Kazmierczak K.M."/>
            <person name="Andrzejewski T.M."/>
            <person name="Davidsen T.M."/>
            <person name="Wayne K.J."/>
            <person name="Tettelin H."/>
            <person name="Glass J.I."/>
            <person name="Rusch D."/>
            <person name="Podicherti R."/>
            <person name="Tsui H.-C.T."/>
            <person name="Winkler M.E."/>
        </authorList>
    </citation>
    <scope>NUCLEOTIDE SEQUENCE</scope>
</reference>
<accession>A0A381VY73</accession>
<feature type="compositionally biased region" description="Polar residues" evidence="1">
    <location>
        <begin position="148"/>
        <end position="158"/>
    </location>
</feature>